<dbReference type="Pfam" id="PF00135">
    <property type="entry name" value="COesterase"/>
    <property type="match status" value="1"/>
</dbReference>
<dbReference type="Gene3D" id="3.40.50.1820">
    <property type="entry name" value="alpha/beta hydrolase"/>
    <property type="match status" value="1"/>
</dbReference>
<comment type="caution">
    <text evidence="5">The sequence shown here is derived from an EMBL/GenBank/DDBJ whole genome shotgun (WGS) entry which is preliminary data.</text>
</comment>
<gene>
    <name evidence="5" type="ORF">KHM83_18790</name>
</gene>
<organism evidence="5 6">
    <name type="scientific">Fusibacter paucivorans</name>
    <dbReference type="NCBI Taxonomy" id="76009"/>
    <lineage>
        <taxon>Bacteria</taxon>
        <taxon>Bacillati</taxon>
        <taxon>Bacillota</taxon>
        <taxon>Clostridia</taxon>
        <taxon>Eubacteriales</taxon>
        <taxon>Eubacteriales Family XII. Incertae Sedis</taxon>
        <taxon>Fusibacter</taxon>
    </lineage>
</organism>
<dbReference type="PROSITE" id="PS00122">
    <property type="entry name" value="CARBOXYLESTERASE_B_1"/>
    <property type="match status" value="1"/>
</dbReference>
<dbReference type="InterPro" id="IPR019826">
    <property type="entry name" value="Carboxylesterase_B_AS"/>
</dbReference>
<evidence type="ECO:0000256" key="3">
    <source>
        <dbReference type="RuleBase" id="RU361235"/>
    </source>
</evidence>
<accession>A0ABS5PU74</accession>
<keyword evidence="2 3" id="KW-0378">Hydrolase</keyword>
<dbReference type="RefSeq" id="WP_213238575.1">
    <property type="nucleotide sequence ID" value="NZ_JAHBCL010000055.1"/>
</dbReference>
<proteinExistence type="inferred from homology"/>
<feature type="domain" description="Carboxylesterase type B" evidence="4">
    <location>
        <begin position="2"/>
        <end position="303"/>
    </location>
</feature>
<name>A0ABS5PU74_9FIRM</name>
<dbReference type="Proteomes" id="UP000746471">
    <property type="component" value="Unassembled WGS sequence"/>
</dbReference>
<dbReference type="InterPro" id="IPR029058">
    <property type="entry name" value="AB_hydrolase_fold"/>
</dbReference>
<reference evidence="5 6" key="1">
    <citation type="submission" date="2021-05" db="EMBL/GenBank/DDBJ databases">
        <title>Fusibacter ferrireducens sp. nov., an anaerobic, sulfur- and Fe-reducing bacterium isolated from the mangrove sediment.</title>
        <authorList>
            <person name="Qiu D."/>
        </authorList>
    </citation>
    <scope>NUCLEOTIDE SEQUENCE [LARGE SCALE GENOMIC DNA]</scope>
    <source>
        <strain evidence="5 6">DSM 12116</strain>
    </source>
</reference>
<protein>
    <recommendedName>
        <fullName evidence="3">Carboxylic ester hydrolase</fullName>
        <ecNumber evidence="3">3.1.1.-</ecNumber>
    </recommendedName>
</protein>
<dbReference type="InterPro" id="IPR002018">
    <property type="entry name" value="CarbesteraseB"/>
</dbReference>
<keyword evidence="6" id="KW-1185">Reference proteome</keyword>
<dbReference type="InterPro" id="IPR050309">
    <property type="entry name" value="Type-B_Carboxylest/Lipase"/>
</dbReference>
<sequence>MIVHTPIGSIKGIEKNGIIHFPAMPYAVSNRYEICKMVDSISSSSLSSACPQLIDEAFNQYFGHDLLKDMPFNENCQLISINRPLRGKSFPVMIWIHGGGYVGGCGDAIGFDSSLMVKENDVLVVHVTYRLGLWGFIGGFNDIPSNLGFLDVITALKWIKKYIHFFGGDDENITLFGQSAGGDLIAHLMACHETEHLFQRVIIQSAPFGLRKNRGAVTEKLIEIAKISNLQGTMDELLDVQRKMLKNAQKMGLQSGMPFGVQYGELPLPPESKIESEWRKRAKEVDVLVGYNKHETSVFLNAFDALNKYLKLPIIGGLLRALVVMLTTHKVYAKGARDFHYLIKNAGGHSTLYHFNFGSKTNALKSAHTMELPLLFWNKAVWGNALLLKDIPNETIETESHMLRKIWCDFAKTGEVHQSPSKKLIRFFR</sequence>
<dbReference type="EC" id="3.1.1.-" evidence="3"/>
<evidence type="ECO:0000313" key="6">
    <source>
        <dbReference type="Proteomes" id="UP000746471"/>
    </source>
</evidence>
<comment type="similarity">
    <text evidence="1 3">Belongs to the type-B carboxylesterase/lipase family.</text>
</comment>
<dbReference type="EMBL" id="JAHBCL010000055">
    <property type="protein sequence ID" value="MBS7528719.1"/>
    <property type="molecule type" value="Genomic_DNA"/>
</dbReference>
<dbReference type="PANTHER" id="PTHR11559">
    <property type="entry name" value="CARBOXYLESTERASE"/>
    <property type="match status" value="1"/>
</dbReference>
<evidence type="ECO:0000313" key="5">
    <source>
        <dbReference type="EMBL" id="MBS7528719.1"/>
    </source>
</evidence>
<evidence type="ECO:0000256" key="1">
    <source>
        <dbReference type="ARBA" id="ARBA00005964"/>
    </source>
</evidence>
<evidence type="ECO:0000256" key="2">
    <source>
        <dbReference type="ARBA" id="ARBA00022801"/>
    </source>
</evidence>
<dbReference type="SUPFAM" id="SSF53474">
    <property type="entry name" value="alpha/beta-Hydrolases"/>
    <property type="match status" value="1"/>
</dbReference>
<evidence type="ECO:0000259" key="4">
    <source>
        <dbReference type="Pfam" id="PF00135"/>
    </source>
</evidence>